<evidence type="ECO:0000256" key="10">
    <source>
        <dbReference type="ARBA" id="ARBA00023065"/>
    </source>
</evidence>
<dbReference type="FunFam" id="2.40.30.20:FF:000001">
    <property type="entry name" value="ATP synthase subunit alpha"/>
    <property type="match status" value="1"/>
</dbReference>
<comment type="subunit">
    <text evidence="3 17">F-type ATPases have 2 components, CF(1) - the catalytic core - and CF(0) - the membrane proton channel. CF(1) has five subunits: alpha(3), beta(3), gamma(1), delta(1), epsilon(1). CF(0) has three main subunits: a, b and c.</text>
</comment>
<dbReference type="Proteomes" id="UP000626092">
    <property type="component" value="Unassembled WGS sequence"/>
</dbReference>
<geneLocation type="mitochondrion" evidence="19"/>
<dbReference type="InterPro" id="IPR036121">
    <property type="entry name" value="ATPase_F1/V1/A1_a/bsu_N_sf"/>
</dbReference>
<evidence type="ECO:0000256" key="17">
    <source>
        <dbReference type="RuleBase" id="RU004287"/>
    </source>
</evidence>
<dbReference type="HAMAP" id="MF_01346">
    <property type="entry name" value="ATP_synth_alpha_bact"/>
    <property type="match status" value="1"/>
</dbReference>
<dbReference type="PANTHER" id="PTHR48082">
    <property type="entry name" value="ATP SYNTHASE SUBUNIT ALPHA, MITOCHONDRIAL"/>
    <property type="match status" value="1"/>
</dbReference>
<dbReference type="SUPFAM" id="SSF52540">
    <property type="entry name" value="P-loop containing nucleoside triphosphate hydrolases"/>
    <property type="match status" value="1"/>
</dbReference>
<dbReference type="Pfam" id="PF02874">
    <property type="entry name" value="ATP-synt_ab_N"/>
    <property type="match status" value="1"/>
</dbReference>
<keyword evidence="8" id="KW-0999">Mitochondrion inner membrane</keyword>
<dbReference type="Pfam" id="PF00006">
    <property type="entry name" value="ATP-synt_ab"/>
    <property type="match status" value="1"/>
</dbReference>
<keyword evidence="6" id="KW-0547">Nucleotide-binding</keyword>
<dbReference type="GO" id="GO:0045259">
    <property type="term" value="C:proton-transporting ATP synthase complex"/>
    <property type="evidence" value="ECO:0007669"/>
    <property type="project" value="UniProtKB-KW"/>
</dbReference>
<dbReference type="EMBL" id="WJXA01000014">
    <property type="protein sequence ID" value="KAF7117278.1"/>
    <property type="molecule type" value="Genomic_DNA"/>
</dbReference>
<dbReference type="CDD" id="cd18113">
    <property type="entry name" value="ATP-synt_F1_alpha_C"/>
    <property type="match status" value="1"/>
</dbReference>
<gene>
    <name evidence="19" type="ORF">RHSIM_RhsimMtG0007400</name>
</gene>
<dbReference type="OrthoDB" id="30023at2759"/>
<dbReference type="NCBIfam" id="NF009884">
    <property type="entry name" value="PRK13343.1"/>
    <property type="match status" value="1"/>
</dbReference>
<dbReference type="GO" id="GO:0005524">
    <property type="term" value="F:ATP binding"/>
    <property type="evidence" value="ECO:0007669"/>
    <property type="project" value="UniProtKB-KW"/>
</dbReference>
<dbReference type="SMART" id="SM00443">
    <property type="entry name" value="G_patch"/>
    <property type="match status" value="1"/>
</dbReference>
<organism evidence="19 20">
    <name type="scientific">Rhododendron simsii</name>
    <name type="common">Sims's rhododendron</name>
    <dbReference type="NCBI Taxonomy" id="118357"/>
    <lineage>
        <taxon>Eukaryota</taxon>
        <taxon>Viridiplantae</taxon>
        <taxon>Streptophyta</taxon>
        <taxon>Embryophyta</taxon>
        <taxon>Tracheophyta</taxon>
        <taxon>Spermatophyta</taxon>
        <taxon>Magnoliopsida</taxon>
        <taxon>eudicotyledons</taxon>
        <taxon>Gunneridae</taxon>
        <taxon>Pentapetalae</taxon>
        <taxon>asterids</taxon>
        <taxon>Ericales</taxon>
        <taxon>Ericaceae</taxon>
        <taxon>Ericoideae</taxon>
        <taxon>Rhodoreae</taxon>
        <taxon>Rhododendron</taxon>
    </lineage>
</organism>
<evidence type="ECO:0000256" key="15">
    <source>
        <dbReference type="ARBA" id="ARBA00037296"/>
    </source>
</evidence>
<evidence type="ECO:0000256" key="7">
    <source>
        <dbReference type="ARBA" id="ARBA00022781"/>
    </source>
</evidence>
<dbReference type="FunFam" id="1.20.150.20:FF:000001">
    <property type="entry name" value="ATP synthase subunit alpha"/>
    <property type="match status" value="1"/>
</dbReference>
<dbReference type="GO" id="GO:0043531">
    <property type="term" value="F:ADP binding"/>
    <property type="evidence" value="ECO:0007669"/>
    <property type="project" value="TreeGrafter"/>
</dbReference>
<sequence>MEKSTRAAELTTLLESRITNFYTHFQVDEIGRVVSVGDGIARVYGLNEIQAGEMVEFASGVKGIALNLENENVGIVVFGSDTAIKEGDLVKRTGSIVDVPAGKAMLGRVVDGLGVPIDGRGSLGDHERRRVEVKAPGIIERKSVHEPMQTGLKAVDSLVPIGRGQRELIIGDRQTGKTAIAIDTILNQKQMNSRATSESETLYCVYVAIGQKRSTVAQLVQILSEANALEYSILVAATASDPAPLQFLAPYSGCAMGEYFRDNGMHALIIYDDLSKQAVAYRQMSLLLRRPPGREAFPGDVFYLHSRLLERAAKRSDQTGAGSLTALPVIETQAGDVSAYIPTNVISITDGQICLETELFYRGIRPAINVGLSVSRVGSAAQLKTMKQVCGSLKLELAQYREVAAFAQFGSDLDAATQALLNRGARLTEVLKQPQYAPLPIEKQILVIYAAVNGFCDRMPLDKISQYERTILSSAKAELLQSLLEKDRMEEIGADLPCSWSIEEFTRMVIGEEEVLDPSYLADVYSNLLECGFHSAYWELAFDYLNLLLEASVGETPVLEERVKQGVTEEEVAEFLKIIRKSEYTVVEQLHRMPAQISILGLLIASEVHRSALLKILNETHMPTDISMEKFLHLNIRPSNMTIRAFDGSKREVLGDLDLPAEIGPGAVPSSLHQKIKYVVKDFLVTVNAEEGLTKVHRREPKMSANSVMVARIMLDNGYKLESGLGRNLQGRLDPIEVKDKKDTYGLGYTPTREDRRKFFAQKRRRMLNSQGKAGRKNPLQYRSLEPPISESFTKTTDVVGPFSYSFFVTSWKSRRGFSDWTEREGTHFGFYIGGGEAVRGGSGKSLLPSSPTAATLSSNTLSTGVALLDASDQ</sequence>
<evidence type="ECO:0000256" key="14">
    <source>
        <dbReference type="ARBA" id="ARBA00023310"/>
    </source>
</evidence>
<evidence type="ECO:0000259" key="18">
    <source>
        <dbReference type="PROSITE" id="PS50174"/>
    </source>
</evidence>
<evidence type="ECO:0000256" key="8">
    <source>
        <dbReference type="ARBA" id="ARBA00022792"/>
    </source>
</evidence>
<dbReference type="Gene3D" id="3.40.50.300">
    <property type="entry name" value="P-loop containing nucleotide triphosphate hydrolases"/>
    <property type="match status" value="1"/>
</dbReference>
<evidence type="ECO:0000256" key="2">
    <source>
        <dbReference type="ARBA" id="ARBA00008936"/>
    </source>
</evidence>
<dbReference type="PROSITE" id="PS50174">
    <property type="entry name" value="G_PATCH"/>
    <property type="match status" value="1"/>
</dbReference>
<feature type="domain" description="G-patch" evidence="18">
    <location>
        <begin position="706"/>
        <end position="752"/>
    </location>
</feature>
<dbReference type="SUPFAM" id="SSF47917">
    <property type="entry name" value="C-terminal domain of alpha and beta subunits of F1 ATP synthase"/>
    <property type="match status" value="1"/>
</dbReference>
<dbReference type="Pfam" id="PF01585">
    <property type="entry name" value="G-patch"/>
    <property type="match status" value="1"/>
</dbReference>
<proteinExistence type="inferred from homology"/>
<evidence type="ECO:0000256" key="11">
    <source>
        <dbReference type="ARBA" id="ARBA00023128"/>
    </source>
</evidence>
<evidence type="ECO:0000313" key="19">
    <source>
        <dbReference type="EMBL" id="KAF7117278.1"/>
    </source>
</evidence>
<dbReference type="GO" id="GO:0046933">
    <property type="term" value="F:proton-transporting ATP synthase activity, rotational mechanism"/>
    <property type="evidence" value="ECO:0007669"/>
    <property type="project" value="InterPro"/>
</dbReference>
<evidence type="ECO:0000256" key="4">
    <source>
        <dbReference type="ARBA" id="ARBA00016087"/>
    </source>
</evidence>
<dbReference type="SUPFAM" id="SSF50615">
    <property type="entry name" value="N-terminal domain of alpha and beta subunits of F1 ATP synthase"/>
    <property type="match status" value="1"/>
</dbReference>
<dbReference type="FunFam" id="3.40.50.300:FF:002432">
    <property type="entry name" value="ATP synthase subunit alpha, mitochondrial"/>
    <property type="match status" value="1"/>
</dbReference>
<dbReference type="InterPro" id="IPR038376">
    <property type="entry name" value="ATP_synth_asu_C_sf"/>
</dbReference>
<evidence type="ECO:0000256" key="9">
    <source>
        <dbReference type="ARBA" id="ARBA00022840"/>
    </source>
</evidence>
<dbReference type="Gene3D" id="1.20.150.20">
    <property type="entry name" value="ATP synthase alpha/beta chain, C-terminal domain"/>
    <property type="match status" value="1"/>
</dbReference>
<dbReference type="Gene3D" id="2.40.30.20">
    <property type="match status" value="1"/>
</dbReference>
<dbReference type="InterPro" id="IPR004100">
    <property type="entry name" value="ATPase_F1/V1/A1_a/bsu_N"/>
</dbReference>
<accession>A0A834FY43</accession>
<dbReference type="InterPro" id="IPR020003">
    <property type="entry name" value="ATPase_a/bsu_AS"/>
</dbReference>
<dbReference type="CDD" id="cd01132">
    <property type="entry name" value="F1-ATPase_alpha_CD"/>
    <property type="match status" value="1"/>
</dbReference>
<evidence type="ECO:0000256" key="12">
    <source>
        <dbReference type="ARBA" id="ARBA00023136"/>
    </source>
</evidence>
<dbReference type="InterPro" id="IPR023366">
    <property type="entry name" value="ATP_synth_asu-like_sf"/>
</dbReference>
<evidence type="ECO:0000256" key="5">
    <source>
        <dbReference type="ARBA" id="ARBA00022448"/>
    </source>
</evidence>
<dbReference type="InterPro" id="IPR000467">
    <property type="entry name" value="G_patch_dom"/>
</dbReference>
<evidence type="ECO:0000256" key="13">
    <source>
        <dbReference type="ARBA" id="ARBA00023196"/>
    </source>
</evidence>
<keyword evidence="12" id="KW-0472">Membrane</keyword>
<name>A0A834FY43_RHOSS</name>
<comment type="function">
    <text evidence="15">Mitochondrial membrane ATP synthase (F(1)F(0) ATP synthase or Complex V) produces ATP from ADP in the presence of a proton gradient across the membrane which is generated by electron transport complexes of the respiratory chain. F-type ATPases consist of two structural domains, F(1) - containing the extramembraneous catalytic core, and F(0) - containing the membrane proton channel, linked together by a central stalk and a peripheral stalk. During catalysis, ATP synthesis in the catalytic domain of F(1) is coupled via a rotary mechanism of the central stalk subunits to proton translocation. Subunits alpha and beta form the catalytic core in F(1). Rotation of the central stalk against the surrounding alpha(3)beta(3) subunits leads to hydrolysis of ATP in three separate catalytic sites on the beta subunits. Subunit alpha does not bear the catalytic high-affinity ATP-binding sites.</text>
</comment>
<dbReference type="InterPro" id="IPR033732">
    <property type="entry name" value="ATP_synth_F1_a_nt-bd_dom"/>
</dbReference>
<keyword evidence="7" id="KW-0375">Hydrogen ion transport</keyword>
<evidence type="ECO:0000256" key="6">
    <source>
        <dbReference type="ARBA" id="ARBA00022741"/>
    </source>
</evidence>
<keyword evidence="20" id="KW-1185">Reference proteome</keyword>
<keyword evidence="5" id="KW-0813">Transport</keyword>
<evidence type="ECO:0000256" key="16">
    <source>
        <dbReference type="RuleBase" id="RU000342"/>
    </source>
</evidence>
<comment type="caution">
    <text evidence="19">The sequence shown here is derived from an EMBL/GenBank/DDBJ whole genome shotgun (WGS) entry which is preliminary data.</text>
</comment>
<dbReference type="PROSITE" id="PS00152">
    <property type="entry name" value="ATPASE_ALPHA_BETA"/>
    <property type="match status" value="1"/>
</dbReference>
<dbReference type="PANTHER" id="PTHR48082:SF2">
    <property type="entry name" value="ATP SYNTHASE SUBUNIT ALPHA, MITOCHONDRIAL"/>
    <property type="match status" value="1"/>
</dbReference>
<dbReference type="Pfam" id="PF00306">
    <property type="entry name" value="ATP-synt_ab_C"/>
    <property type="match status" value="1"/>
</dbReference>
<dbReference type="CDD" id="cd18116">
    <property type="entry name" value="ATP-synt_F1_alpha_N"/>
    <property type="match status" value="1"/>
</dbReference>
<keyword evidence="11 16" id="KW-0496">Mitochondrion</keyword>
<dbReference type="AlphaFoldDB" id="A0A834FY43"/>
<keyword evidence="14" id="KW-0066">ATP synthesis</keyword>
<evidence type="ECO:0000256" key="3">
    <source>
        <dbReference type="ARBA" id="ARBA00011648"/>
    </source>
</evidence>
<dbReference type="GO" id="GO:0005743">
    <property type="term" value="C:mitochondrial inner membrane"/>
    <property type="evidence" value="ECO:0007669"/>
    <property type="project" value="UniProtKB-SubCell"/>
</dbReference>
<comment type="subcellular location">
    <subcellularLocation>
        <location evidence="1">Mitochondrion inner membrane</location>
    </subcellularLocation>
</comment>
<dbReference type="InterPro" id="IPR027417">
    <property type="entry name" value="P-loop_NTPase"/>
</dbReference>
<dbReference type="InterPro" id="IPR005294">
    <property type="entry name" value="ATP_synth_F1_asu"/>
</dbReference>
<keyword evidence="9" id="KW-0067">ATP-binding</keyword>
<dbReference type="InterPro" id="IPR000793">
    <property type="entry name" value="ATP_synth_asu_C"/>
</dbReference>
<protein>
    <recommendedName>
        <fullName evidence="4">ATP synthase subunit alpha, mitochondrial</fullName>
    </recommendedName>
</protein>
<dbReference type="NCBIfam" id="TIGR00962">
    <property type="entry name" value="atpA"/>
    <property type="match status" value="1"/>
</dbReference>
<comment type="similarity">
    <text evidence="2">Belongs to the ATPase alpha/beta chains family.</text>
</comment>
<keyword evidence="10" id="KW-0406">Ion transport</keyword>
<dbReference type="InterPro" id="IPR000194">
    <property type="entry name" value="ATPase_F1/V1/A1_a/bsu_nucl-bd"/>
</dbReference>
<evidence type="ECO:0000256" key="1">
    <source>
        <dbReference type="ARBA" id="ARBA00004273"/>
    </source>
</evidence>
<dbReference type="GO" id="GO:0003676">
    <property type="term" value="F:nucleic acid binding"/>
    <property type="evidence" value="ECO:0007669"/>
    <property type="project" value="InterPro"/>
</dbReference>
<keyword evidence="13" id="KW-0139">CF(1)</keyword>
<evidence type="ECO:0000313" key="20">
    <source>
        <dbReference type="Proteomes" id="UP000626092"/>
    </source>
</evidence>
<reference evidence="19" key="1">
    <citation type="submission" date="2019-11" db="EMBL/GenBank/DDBJ databases">
        <authorList>
            <person name="Liu Y."/>
            <person name="Hou J."/>
            <person name="Li T.-Q."/>
            <person name="Guan C.-H."/>
            <person name="Wu X."/>
            <person name="Wu H.-Z."/>
            <person name="Ling F."/>
            <person name="Zhang R."/>
            <person name="Shi X.-G."/>
            <person name="Ren J.-P."/>
            <person name="Chen E.-F."/>
            <person name="Sun J.-M."/>
        </authorList>
    </citation>
    <scope>NUCLEOTIDE SEQUENCE</scope>
    <source>
        <strain evidence="19">Adult_tree_wgs_1</strain>
        <tissue evidence="19">Leaves</tissue>
    </source>
</reference>